<accession>A0A183TAR5</accession>
<organism evidence="4">
    <name type="scientific">Schistocephalus solidus</name>
    <name type="common">Tapeworm</name>
    <dbReference type="NCBI Taxonomy" id="70667"/>
    <lineage>
        <taxon>Eukaryota</taxon>
        <taxon>Metazoa</taxon>
        <taxon>Spiralia</taxon>
        <taxon>Lophotrochozoa</taxon>
        <taxon>Platyhelminthes</taxon>
        <taxon>Cestoda</taxon>
        <taxon>Eucestoda</taxon>
        <taxon>Diphyllobothriidea</taxon>
        <taxon>Diphyllobothriidae</taxon>
        <taxon>Schistocephalus</taxon>
    </lineage>
</organism>
<gene>
    <name evidence="2" type="ORF">SSLN_LOCUS13563</name>
</gene>
<dbReference type="AlphaFoldDB" id="A0A183TAR5"/>
<dbReference type="WBParaSite" id="SSLN_0001407801-mRNA-1">
    <property type="protein sequence ID" value="SSLN_0001407801-mRNA-1"/>
    <property type="gene ID" value="SSLN_0001407801"/>
</dbReference>
<evidence type="ECO:0000313" key="2">
    <source>
        <dbReference type="EMBL" id="VDL99948.1"/>
    </source>
</evidence>
<proteinExistence type="predicted"/>
<evidence type="ECO:0000256" key="1">
    <source>
        <dbReference type="SAM" id="MobiDB-lite"/>
    </source>
</evidence>
<feature type="compositionally biased region" description="Basic and acidic residues" evidence="1">
    <location>
        <begin position="1"/>
        <end position="12"/>
    </location>
</feature>
<evidence type="ECO:0000313" key="4">
    <source>
        <dbReference type="WBParaSite" id="SSLN_0001407801-mRNA-1"/>
    </source>
</evidence>
<protein>
    <submittedName>
        <fullName evidence="2 4">Uncharacterized protein</fullName>
    </submittedName>
</protein>
<reference evidence="4" key="1">
    <citation type="submission" date="2016-06" db="UniProtKB">
        <authorList>
            <consortium name="WormBaseParasite"/>
        </authorList>
    </citation>
    <scope>IDENTIFICATION</scope>
</reference>
<dbReference type="EMBL" id="UYSU01038186">
    <property type="protein sequence ID" value="VDL99948.1"/>
    <property type="molecule type" value="Genomic_DNA"/>
</dbReference>
<feature type="region of interest" description="Disordered" evidence="1">
    <location>
        <begin position="1"/>
        <end position="32"/>
    </location>
</feature>
<reference evidence="2 3" key="2">
    <citation type="submission" date="2018-11" db="EMBL/GenBank/DDBJ databases">
        <authorList>
            <consortium name="Pathogen Informatics"/>
        </authorList>
    </citation>
    <scope>NUCLEOTIDE SEQUENCE [LARGE SCALE GENOMIC DNA]</scope>
    <source>
        <strain evidence="2 3">NST_G2</strain>
    </source>
</reference>
<dbReference type="Proteomes" id="UP000275846">
    <property type="component" value="Unassembled WGS sequence"/>
</dbReference>
<evidence type="ECO:0000313" key="3">
    <source>
        <dbReference type="Proteomes" id="UP000275846"/>
    </source>
</evidence>
<keyword evidence="3" id="KW-1185">Reference proteome</keyword>
<dbReference type="OrthoDB" id="6266479at2759"/>
<sequence length="146" mass="16304">MPEASHDEHVPRGEPMGILYEPSPPTRRRLRPTPVDGHINVYLLIHLILYSRIRWSYNEGSGNEGTAAWLGKGETRSISTSILAHLVDTNHRVDPKEAFQVVYQTAAYFSKGLRQRVLATAETVGVRITNPALCCQKTLVQALSLQ</sequence>
<name>A0A183TAR5_SCHSO</name>